<feature type="signal peptide" evidence="1">
    <location>
        <begin position="1"/>
        <end position="17"/>
    </location>
</feature>
<dbReference type="AlphaFoldDB" id="A0A2T3LBT8"/>
<dbReference type="PROSITE" id="PS51257">
    <property type="entry name" value="PROKAR_LIPOPROTEIN"/>
    <property type="match status" value="1"/>
</dbReference>
<dbReference type="PANTHER" id="PTHR34801:SF6">
    <property type="entry name" value="SLL1620 PROTEIN"/>
    <property type="match status" value="1"/>
</dbReference>
<name>A0A2T3LBT8_9GAMM</name>
<dbReference type="InterPro" id="IPR010865">
    <property type="entry name" value="DUF1499"/>
</dbReference>
<reference evidence="2 3" key="1">
    <citation type="submission" date="2018-03" db="EMBL/GenBank/DDBJ databases">
        <title>Whole genome sequencing of Histamine producing bacteria.</title>
        <authorList>
            <person name="Butler K."/>
        </authorList>
    </citation>
    <scope>NUCLEOTIDE SEQUENCE [LARGE SCALE GENOMIC DNA]</scope>
    <source>
        <strain evidence="2 3">ATCC 19614</strain>
    </source>
</reference>
<evidence type="ECO:0000313" key="3">
    <source>
        <dbReference type="Proteomes" id="UP000241803"/>
    </source>
</evidence>
<dbReference type="Pfam" id="PF07386">
    <property type="entry name" value="DUF1499"/>
    <property type="match status" value="1"/>
</dbReference>
<proteinExistence type="predicted"/>
<comment type="caution">
    <text evidence="2">The sequence shown here is derived from an EMBL/GenBank/DDBJ whole genome shotgun (WGS) entry which is preliminary data.</text>
</comment>
<dbReference type="RefSeq" id="WP_107253330.1">
    <property type="nucleotide sequence ID" value="NZ_PYOC01000002.1"/>
</dbReference>
<gene>
    <name evidence="2" type="ORF">C9J47_09715</name>
</gene>
<protein>
    <submittedName>
        <fullName evidence="2">DUF1499 domain-containing protein</fullName>
    </submittedName>
</protein>
<feature type="chain" id="PRO_5015784581" evidence="1">
    <location>
        <begin position="18"/>
        <end position="151"/>
    </location>
</feature>
<dbReference type="Proteomes" id="UP000241803">
    <property type="component" value="Unassembled WGS sequence"/>
</dbReference>
<evidence type="ECO:0000256" key="1">
    <source>
        <dbReference type="SAM" id="SignalP"/>
    </source>
</evidence>
<dbReference type="EMBL" id="PYOC01000002">
    <property type="protein sequence ID" value="PSV48771.1"/>
    <property type="molecule type" value="Genomic_DNA"/>
</dbReference>
<organism evidence="2 3">
    <name type="scientific">Photobacterium indicum</name>
    <dbReference type="NCBI Taxonomy" id="81447"/>
    <lineage>
        <taxon>Bacteria</taxon>
        <taxon>Pseudomonadati</taxon>
        <taxon>Pseudomonadota</taxon>
        <taxon>Gammaproteobacteria</taxon>
        <taxon>Vibrionales</taxon>
        <taxon>Vibrionaceae</taxon>
        <taxon>Photobacterium</taxon>
    </lineage>
</organism>
<sequence length="151" mass="16837">MNSRLLLLAITTTMAMAGCSNADSENAMVADRSLQTCDDKPNCVSTRDKRDDFQLAKFTLNETGLAHWADIEQIALSLSGASLAKKATNYLHIECRSAVFGFVDDFELRLQGNEIIVRSESRTGYSDFGVNRERAEAFRTMLLESHYLTSE</sequence>
<accession>A0A2T3LBT8</accession>
<dbReference type="PANTHER" id="PTHR34801">
    <property type="entry name" value="EXPRESSED PROTEIN"/>
    <property type="match status" value="1"/>
</dbReference>
<evidence type="ECO:0000313" key="2">
    <source>
        <dbReference type="EMBL" id="PSV48771.1"/>
    </source>
</evidence>
<keyword evidence="1" id="KW-0732">Signal</keyword>
<keyword evidence="3" id="KW-1185">Reference proteome</keyword>
<dbReference type="PIRSF" id="PIRSF026426">
    <property type="entry name" value="DUF1499"/>
    <property type="match status" value="1"/>
</dbReference>